<feature type="domain" description="Glutamine amidotransferase type-2" evidence="5">
    <location>
        <begin position="1"/>
        <end position="132"/>
    </location>
</feature>
<accession>A0ABX8DGZ5</accession>
<dbReference type="EC" id="6.3.5.4" evidence="3"/>
<evidence type="ECO:0000256" key="2">
    <source>
        <dbReference type="ARBA" id="ARBA00005752"/>
    </source>
</evidence>
<reference evidence="6 7" key="1">
    <citation type="journal article" date="2012" name="Int. J. Syst. Evol. Microbiol.">
        <title>Shewanella dokdonensis sp. nov., isolated from seawater.</title>
        <authorList>
            <person name="Sung H.R."/>
            <person name="Yoon J.H."/>
            <person name="Ghim S.Y."/>
        </authorList>
    </citation>
    <scope>NUCLEOTIDE SEQUENCE [LARGE SCALE GENOMIC DNA]</scope>
    <source>
        <strain evidence="6 7">DSM 23626</strain>
    </source>
</reference>
<proteinExistence type="inferred from homology"/>
<dbReference type="InterPro" id="IPR029055">
    <property type="entry name" value="Ntn_hydrolases_N"/>
</dbReference>
<organism evidence="6 7">
    <name type="scientific">Shewanella dokdonensis</name>
    <dbReference type="NCBI Taxonomy" id="712036"/>
    <lineage>
        <taxon>Bacteria</taxon>
        <taxon>Pseudomonadati</taxon>
        <taxon>Pseudomonadota</taxon>
        <taxon>Gammaproteobacteria</taxon>
        <taxon>Alteromonadales</taxon>
        <taxon>Shewanellaceae</taxon>
        <taxon>Shewanella</taxon>
    </lineage>
</organism>
<dbReference type="PANTHER" id="PTHR43284">
    <property type="entry name" value="ASPARAGINE SYNTHETASE (GLUTAMINE-HYDROLYZING)"/>
    <property type="match status" value="1"/>
</dbReference>
<evidence type="ECO:0000256" key="4">
    <source>
        <dbReference type="ARBA" id="ARBA00048741"/>
    </source>
</evidence>
<dbReference type="PROSITE" id="PS51278">
    <property type="entry name" value="GATASE_TYPE_2"/>
    <property type="match status" value="1"/>
</dbReference>
<dbReference type="InterPro" id="IPR033738">
    <property type="entry name" value="AsnB_N"/>
</dbReference>
<gene>
    <name evidence="6" type="ORF">KHX94_02755</name>
</gene>
<dbReference type="Proteomes" id="UP000676428">
    <property type="component" value="Chromosome"/>
</dbReference>
<dbReference type="CDD" id="cd00712">
    <property type="entry name" value="AsnB"/>
    <property type="match status" value="1"/>
</dbReference>
<protein>
    <recommendedName>
        <fullName evidence="3">asparagine synthase (glutamine-hydrolyzing)</fullName>
        <ecNumber evidence="3">6.3.5.4</ecNumber>
    </recommendedName>
</protein>
<keyword evidence="7" id="KW-1185">Reference proteome</keyword>
<dbReference type="EMBL" id="CP074572">
    <property type="protein sequence ID" value="QVK23660.1"/>
    <property type="molecule type" value="Genomic_DNA"/>
</dbReference>
<name>A0ABX8DGZ5_9GAMM</name>
<evidence type="ECO:0000256" key="1">
    <source>
        <dbReference type="ARBA" id="ARBA00005187"/>
    </source>
</evidence>
<dbReference type="SUPFAM" id="SSF56235">
    <property type="entry name" value="N-terminal nucleophile aminohydrolases (Ntn hydrolases)"/>
    <property type="match status" value="1"/>
</dbReference>
<evidence type="ECO:0000256" key="3">
    <source>
        <dbReference type="ARBA" id="ARBA00012737"/>
    </source>
</evidence>
<comment type="catalytic activity">
    <reaction evidence="4">
        <text>L-aspartate + L-glutamine + ATP + H2O = L-asparagine + L-glutamate + AMP + diphosphate + H(+)</text>
        <dbReference type="Rhea" id="RHEA:12228"/>
        <dbReference type="ChEBI" id="CHEBI:15377"/>
        <dbReference type="ChEBI" id="CHEBI:15378"/>
        <dbReference type="ChEBI" id="CHEBI:29985"/>
        <dbReference type="ChEBI" id="CHEBI:29991"/>
        <dbReference type="ChEBI" id="CHEBI:30616"/>
        <dbReference type="ChEBI" id="CHEBI:33019"/>
        <dbReference type="ChEBI" id="CHEBI:58048"/>
        <dbReference type="ChEBI" id="CHEBI:58359"/>
        <dbReference type="ChEBI" id="CHEBI:456215"/>
        <dbReference type="EC" id="6.3.5.4"/>
    </reaction>
</comment>
<comment type="pathway">
    <text evidence="1">Amino-acid biosynthesis; L-asparagine biosynthesis; L-asparagine from L-aspartate (L-Gln route): step 1/1.</text>
</comment>
<evidence type="ECO:0000259" key="5">
    <source>
        <dbReference type="PROSITE" id="PS51278"/>
    </source>
</evidence>
<dbReference type="InterPro" id="IPR051786">
    <property type="entry name" value="ASN_synthetase/amidase"/>
</dbReference>
<dbReference type="Pfam" id="PF13522">
    <property type="entry name" value="GATase_6"/>
    <property type="match status" value="1"/>
</dbReference>
<dbReference type="PANTHER" id="PTHR43284:SF1">
    <property type="entry name" value="ASPARAGINE SYNTHETASE"/>
    <property type="match status" value="1"/>
</dbReference>
<evidence type="ECO:0000313" key="7">
    <source>
        <dbReference type="Proteomes" id="UP000676428"/>
    </source>
</evidence>
<evidence type="ECO:0000313" key="6">
    <source>
        <dbReference type="EMBL" id="QVK23660.1"/>
    </source>
</evidence>
<sequence length="132" mass="15187">MGVSINYKKVASLFSHELQHRGPDGSGVYYDDVKCLVLGHNRLSIIDLSNSAVQPMVDESGRYVIVFNGEIYNYLDIKRQLIILGYTFFTNSDTEVLLKSYIEWGSDCVKKLEECLLFVFTIRMKIIFFGQR</sequence>
<dbReference type="Gene3D" id="3.60.20.10">
    <property type="entry name" value="Glutamine Phosphoribosylpyrophosphate, subunit 1, domain 1"/>
    <property type="match status" value="1"/>
</dbReference>
<dbReference type="RefSeq" id="WP_213682278.1">
    <property type="nucleotide sequence ID" value="NZ_CP074572.1"/>
</dbReference>
<dbReference type="InterPro" id="IPR017932">
    <property type="entry name" value="GATase_2_dom"/>
</dbReference>
<comment type="similarity">
    <text evidence="2">Belongs to the asparagine synthetase family.</text>
</comment>